<dbReference type="EMBL" id="RDQH01000335">
    <property type="protein sequence ID" value="RXH88703.1"/>
    <property type="molecule type" value="Genomic_DNA"/>
</dbReference>
<evidence type="ECO:0000313" key="1">
    <source>
        <dbReference type="EMBL" id="RXH88703.1"/>
    </source>
</evidence>
<sequence length="66" mass="7589">MSSYFCFVFGTRIVCPPSCGALPCPPILCGHGKIRRAGPCVRMVHPREKYFILIRIRIVHHVFLYK</sequence>
<dbReference type="Proteomes" id="UP000290289">
    <property type="component" value="Chromosome 9"/>
</dbReference>
<protein>
    <submittedName>
        <fullName evidence="1">Uncharacterized protein</fullName>
    </submittedName>
</protein>
<proteinExistence type="predicted"/>
<dbReference type="AlphaFoldDB" id="A0A498J4B7"/>
<keyword evidence="2" id="KW-1185">Reference proteome</keyword>
<organism evidence="1 2">
    <name type="scientific">Malus domestica</name>
    <name type="common">Apple</name>
    <name type="synonym">Pyrus malus</name>
    <dbReference type="NCBI Taxonomy" id="3750"/>
    <lineage>
        <taxon>Eukaryota</taxon>
        <taxon>Viridiplantae</taxon>
        <taxon>Streptophyta</taxon>
        <taxon>Embryophyta</taxon>
        <taxon>Tracheophyta</taxon>
        <taxon>Spermatophyta</taxon>
        <taxon>Magnoliopsida</taxon>
        <taxon>eudicotyledons</taxon>
        <taxon>Gunneridae</taxon>
        <taxon>Pentapetalae</taxon>
        <taxon>rosids</taxon>
        <taxon>fabids</taxon>
        <taxon>Rosales</taxon>
        <taxon>Rosaceae</taxon>
        <taxon>Amygdaloideae</taxon>
        <taxon>Maleae</taxon>
        <taxon>Malus</taxon>
    </lineage>
</organism>
<evidence type="ECO:0000313" key="2">
    <source>
        <dbReference type="Proteomes" id="UP000290289"/>
    </source>
</evidence>
<name>A0A498J4B7_MALDO</name>
<comment type="caution">
    <text evidence="1">The sequence shown here is derived from an EMBL/GenBank/DDBJ whole genome shotgun (WGS) entry which is preliminary data.</text>
</comment>
<accession>A0A498J4B7</accession>
<reference evidence="1 2" key="1">
    <citation type="submission" date="2018-10" db="EMBL/GenBank/DDBJ databases">
        <title>A high-quality apple genome assembly.</title>
        <authorList>
            <person name="Hu J."/>
        </authorList>
    </citation>
    <scope>NUCLEOTIDE SEQUENCE [LARGE SCALE GENOMIC DNA]</scope>
    <source>
        <strain evidence="2">cv. HFTH1</strain>
        <tissue evidence="1">Young leaf</tissue>
    </source>
</reference>
<gene>
    <name evidence="1" type="ORF">DVH24_000302</name>
</gene>